<dbReference type="OrthoDB" id="271862at2759"/>
<keyword evidence="1" id="KW-0677">Repeat</keyword>
<dbReference type="SMART" id="SM00322">
    <property type="entry name" value="KH"/>
    <property type="match status" value="4"/>
</dbReference>
<gene>
    <name evidence="5" type="ORF">AAL_01632</name>
</gene>
<dbReference type="Gene3D" id="3.30.1370.10">
    <property type="entry name" value="K Homology domain, type 1"/>
    <property type="match status" value="3"/>
</dbReference>
<accession>A0A166UBD9</accession>
<feature type="domain" description="K Homology" evidence="4">
    <location>
        <begin position="244"/>
        <end position="341"/>
    </location>
</feature>
<dbReference type="Pfam" id="PF00013">
    <property type="entry name" value="KH_1"/>
    <property type="match status" value="2"/>
</dbReference>
<dbReference type="CDD" id="cd00105">
    <property type="entry name" value="KH-I"/>
    <property type="match status" value="1"/>
</dbReference>
<dbReference type="InterPro" id="IPR036612">
    <property type="entry name" value="KH_dom_type_1_sf"/>
</dbReference>
<evidence type="ECO:0000313" key="6">
    <source>
        <dbReference type="Proteomes" id="UP000078544"/>
    </source>
</evidence>
<evidence type="ECO:0000256" key="1">
    <source>
        <dbReference type="ARBA" id="ARBA00022737"/>
    </source>
</evidence>
<feature type="domain" description="K Homology" evidence="4">
    <location>
        <begin position="505"/>
        <end position="574"/>
    </location>
</feature>
<keyword evidence="6" id="KW-1185">Reference proteome</keyword>
<keyword evidence="2" id="KW-0694">RNA-binding</keyword>
<evidence type="ECO:0000259" key="4">
    <source>
        <dbReference type="SMART" id="SM00322"/>
    </source>
</evidence>
<feature type="domain" description="K Homology" evidence="4">
    <location>
        <begin position="575"/>
        <end position="655"/>
    </location>
</feature>
<dbReference type="CDD" id="cd22453">
    <property type="entry name" value="KH-I_MUG60_like"/>
    <property type="match status" value="1"/>
</dbReference>
<dbReference type="PROSITE" id="PS50084">
    <property type="entry name" value="KH_TYPE_1"/>
    <property type="match status" value="1"/>
</dbReference>
<dbReference type="InterPro" id="IPR004087">
    <property type="entry name" value="KH_dom"/>
</dbReference>
<name>A0A166UBD9_9HYPO</name>
<evidence type="ECO:0000256" key="2">
    <source>
        <dbReference type="PROSITE-ProRule" id="PRU00117"/>
    </source>
</evidence>
<dbReference type="GO" id="GO:0005737">
    <property type="term" value="C:cytoplasm"/>
    <property type="evidence" value="ECO:0007669"/>
    <property type="project" value="TreeGrafter"/>
</dbReference>
<feature type="region of interest" description="Disordered" evidence="3">
    <location>
        <begin position="26"/>
        <end position="47"/>
    </location>
</feature>
<dbReference type="STRING" id="1081109.A0A166UBD9"/>
<dbReference type="GO" id="GO:0003729">
    <property type="term" value="F:mRNA binding"/>
    <property type="evidence" value="ECO:0007669"/>
    <property type="project" value="TreeGrafter"/>
</dbReference>
<dbReference type="PANTHER" id="PTHR10627">
    <property type="entry name" value="SCP160"/>
    <property type="match status" value="1"/>
</dbReference>
<dbReference type="EMBL" id="AZGY01000002">
    <property type="protein sequence ID" value="OAA32300.1"/>
    <property type="molecule type" value="Genomic_DNA"/>
</dbReference>
<evidence type="ECO:0000313" key="5">
    <source>
        <dbReference type="EMBL" id="OAA32300.1"/>
    </source>
</evidence>
<dbReference type="Proteomes" id="UP000078544">
    <property type="component" value="Unassembled WGS sequence"/>
</dbReference>
<reference evidence="5 6" key="1">
    <citation type="journal article" date="2016" name="Genome Biol. Evol.">
        <title>Divergent and convergent evolution of fungal pathogenicity.</title>
        <authorList>
            <person name="Shang Y."/>
            <person name="Xiao G."/>
            <person name="Zheng P."/>
            <person name="Cen K."/>
            <person name="Zhan S."/>
            <person name="Wang C."/>
        </authorList>
    </citation>
    <scope>NUCLEOTIDE SEQUENCE [LARGE SCALE GENOMIC DNA]</scope>
    <source>
        <strain evidence="5 6">RCEF 2490</strain>
    </source>
</reference>
<dbReference type="PANTHER" id="PTHR10627:SF76">
    <property type="entry name" value="KH DOMAIN-CONTAINING PROTEIN YLL032C"/>
    <property type="match status" value="1"/>
</dbReference>
<dbReference type="InterPro" id="IPR004088">
    <property type="entry name" value="KH_dom_type_1"/>
</dbReference>
<feature type="region of interest" description="Disordered" evidence="3">
    <location>
        <begin position="921"/>
        <end position="995"/>
    </location>
</feature>
<evidence type="ECO:0000256" key="3">
    <source>
        <dbReference type="SAM" id="MobiDB-lite"/>
    </source>
</evidence>
<dbReference type="AlphaFoldDB" id="A0A166UBD9"/>
<organism evidence="5 6">
    <name type="scientific">Moelleriella libera RCEF 2490</name>
    <dbReference type="NCBI Taxonomy" id="1081109"/>
    <lineage>
        <taxon>Eukaryota</taxon>
        <taxon>Fungi</taxon>
        <taxon>Dikarya</taxon>
        <taxon>Ascomycota</taxon>
        <taxon>Pezizomycotina</taxon>
        <taxon>Sordariomycetes</taxon>
        <taxon>Hypocreomycetidae</taxon>
        <taxon>Hypocreales</taxon>
        <taxon>Clavicipitaceae</taxon>
        <taxon>Moelleriella</taxon>
    </lineage>
</organism>
<dbReference type="SUPFAM" id="SSF54791">
    <property type="entry name" value="Eukaryotic type KH-domain (KH-domain type I)"/>
    <property type="match status" value="3"/>
</dbReference>
<comment type="caution">
    <text evidence="5">The sequence shown here is derived from an EMBL/GenBank/DDBJ whole genome shotgun (WGS) entry which is preliminary data.</text>
</comment>
<protein>
    <submittedName>
        <fullName evidence="5">KH domain-containing protein</fullName>
    </submittedName>
</protein>
<sequence>MNKLANMRHWSERMSPNFGMGRPNMPMNGMNPHPKSSAQPAGPISSPQAADVTIHYSFNVPFASDLAGPDTEDIVHATTDAVLRWTHPADAPDDVQVHELPVHVQNLANLARLCRDLSVGPLPVEAHVVSSSPKNGRGQVTTVCLAGSPELVHKSRETILNEIPIAMRCTTIDIDGKLVCDLNAGMLKKPVVETLDYVSSFCGVDIFLLGPKLTPMVDGVTGDSEMRMDQRWRVAIYGDVLASEHAKARVLIHIDTLLGRVIDATRIELSLHQLLCGRHRKNIKLIESSTGTAIYFPPLFSQMYRYCPQNATRRDPSDIFITGDTPQAIEVAKQKLHETASRIRLYVKDVTIPAAKIDCILLGRLDKVRKILEANGTYIMFPPLAGQRTLVRVQGSEGLPVERTVRELMSLVSEKSVLAAAVVELTSDHAQAGQFYGAGWYMQQPDPRQLPAPADIRIMLADICANAEADLSYDKASFTVTGADDAVKCALTVISQLPFVTQSPYQIRVKIELANEHKEFVSGKKNGKINKIMGQSNVQIIFDGFNEYNFNIDVMAASYDSMKQGLALVEQEMPASISFHVPDQYHKRIIGIGGQHIQRIMKKHSVFVKFSNAMDRGGLGREEDDIKVDNVICRTPARNAQNLDAVKNEILEMVDRADSEYTTQVASVDRLYHRELIARLPEIDVLEQKFNCKINFPSTEDASDEVTVTGPQWQVPHCVDEFLGMVPDKHELVLARTPDLVKFLESPKFATELMSKLKTQYEVEVTVHQNPDELTEEGSPTMTLVWGFTRNNAGGLRDAMEFLQAQMAAATVEAIIVKGSIPRPKSDSFEDSLQYFDSKLLQHAPASSSNDSPVKAGFGAEVARERSSILDRLRKPGSMTSISAFLDRRKNSSQSMNGSFFKGSSNVSKSSLISIESTRSFNADRNPWNDSGVNLAEDDNPWAPRPLSKHTDGKMPTPLPGDVTPRHSTRASGDSGRPSTSHSLNSGYPAPVAFR</sequence>
<dbReference type="Pfam" id="PF24563">
    <property type="entry name" value="KH_Mug60-KHD4"/>
    <property type="match status" value="1"/>
</dbReference>
<dbReference type="InterPro" id="IPR056553">
    <property type="entry name" value="KH_Mug60-KHD4"/>
</dbReference>
<feature type="domain" description="K Homology" evidence="4">
    <location>
        <begin position="660"/>
        <end position="727"/>
    </location>
</feature>
<feature type="compositionally biased region" description="Polar residues" evidence="3">
    <location>
        <begin position="977"/>
        <end position="986"/>
    </location>
</feature>
<proteinExistence type="predicted"/>